<dbReference type="PANTHER" id="PTHR23151">
    <property type="entry name" value="DIHYDROLIPOAMIDE ACETYL/SUCCINYL-TRANSFERASE-RELATED"/>
    <property type="match status" value="1"/>
</dbReference>
<evidence type="ECO:0000256" key="1">
    <source>
        <dbReference type="ARBA" id="ARBA00007317"/>
    </source>
</evidence>
<gene>
    <name evidence="5" type="ORF">DSY98_02585</name>
</gene>
<dbReference type="Proteomes" id="UP000286732">
    <property type="component" value="Unassembled WGS sequence"/>
</dbReference>
<evidence type="ECO:0000259" key="3">
    <source>
        <dbReference type="Pfam" id="PF00198"/>
    </source>
</evidence>
<reference evidence="5 6" key="1">
    <citation type="submission" date="2018-06" db="EMBL/GenBank/DDBJ databases">
        <title>Combined omics and stable isotope probing to characterize newly discovered Mariana Back-Arc vent microbial communities.</title>
        <authorList>
            <person name="Trembath-Reichert E."/>
            <person name="Huber J.A."/>
        </authorList>
    </citation>
    <scope>NUCLEOTIDE SEQUENCE [LARGE SCALE GENOMIC DNA]</scope>
    <source>
        <strain evidence="5">MAG 63_2</strain>
    </source>
</reference>
<feature type="domain" description="2-oxoacid dehydrogenase acyltransferase catalytic" evidence="3">
    <location>
        <begin position="124"/>
        <end position="346"/>
    </location>
</feature>
<dbReference type="PANTHER" id="PTHR23151:SF90">
    <property type="entry name" value="DIHYDROLIPOYLLYSINE-RESIDUE ACETYLTRANSFERASE COMPONENT OF PYRUVATE DEHYDROGENASE COMPLEX, MITOCHONDRIAL-RELATED"/>
    <property type="match status" value="1"/>
</dbReference>
<protein>
    <submittedName>
        <fullName evidence="5">Pyruvate dehydrogenase complex dihydrolipoamide acetyltransferase</fullName>
    </submittedName>
</protein>
<dbReference type="InterPro" id="IPR036625">
    <property type="entry name" value="E3-bd_dom_sf"/>
</dbReference>
<dbReference type="Pfam" id="PF00198">
    <property type="entry name" value="2-oxoacid_dh"/>
    <property type="match status" value="1"/>
</dbReference>
<dbReference type="AlphaFoldDB" id="A0A432GCJ2"/>
<dbReference type="InterPro" id="IPR045257">
    <property type="entry name" value="E2/Pdx1"/>
</dbReference>
<dbReference type="Pfam" id="PF02817">
    <property type="entry name" value="E3_binding"/>
    <property type="match status" value="1"/>
</dbReference>
<sequence length="347" mass="38095">MLSTAITDSTHRPSSMPVLRHTSMHSVTMTIEQQPTLEGQSRSVIEKVSPLVRRIADRMNFDLGGLSGTGSEGQITVNDLRTLIFPEKDSMDTVTEKASDSTKMVTPMKASSNNIREASDQKDYILQPLNHIRRITGEKLSTAKRDIPHFYLSVDCEADSLLDFKREHGNSEASRFSINDLILYAVARALKKHPAANASWSHEGIRIHRNVNLAVAVASDHGLLTPVIRNAESKGILAIASEMKELKERAKNGKLGKEELMGGTFSVSNLGMYGIQQAIAVINPPQACVLAVGSAETKPLSRNNKIFHASIMNCTLSSDHRVLDGAEASRFLACLKLFLEEPLHMLV</sequence>
<dbReference type="GO" id="GO:0006086">
    <property type="term" value="P:pyruvate decarboxylation to acetyl-CoA"/>
    <property type="evidence" value="ECO:0007669"/>
    <property type="project" value="InterPro"/>
</dbReference>
<keyword evidence="5" id="KW-0670">Pyruvate</keyword>
<dbReference type="Gene3D" id="3.30.559.10">
    <property type="entry name" value="Chloramphenicol acetyltransferase-like domain"/>
    <property type="match status" value="1"/>
</dbReference>
<comment type="caution">
    <text evidence="5">The sequence shown here is derived from an EMBL/GenBank/DDBJ whole genome shotgun (WGS) entry which is preliminary data.</text>
</comment>
<evidence type="ECO:0000313" key="5">
    <source>
        <dbReference type="EMBL" id="RTZ81502.1"/>
    </source>
</evidence>
<dbReference type="GO" id="GO:0016746">
    <property type="term" value="F:acyltransferase activity"/>
    <property type="evidence" value="ECO:0007669"/>
    <property type="project" value="InterPro"/>
</dbReference>
<comment type="similarity">
    <text evidence="1">Belongs to the 2-oxoacid dehydrogenase family.</text>
</comment>
<dbReference type="SUPFAM" id="SSF52777">
    <property type="entry name" value="CoA-dependent acyltransferases"/>
    <property type="match status" value="1"/>
</dbReference>
<dbReference type="InterPro" id="IPR023213">
    <property type="entry name" value="CAT-like_dom_sf"/>
</dbReference>
<feature type="domain" description="Peripheral subunit-binding (PSBD)" evidence="4">
    <location>
        <begin position="47"/>
        <end position="80"/>
    </location>
</feature>
<accession>A0A432GCJ2</accession>
<evidence type="ECO:0000313" key="6">
    <source>
        <dbReference type="Proteomes" id="UP000286732"/>
    </source>
</evidence>
<name>A0A432GCJ2_9DELT</name>
<evidence type="ECO:0000259" key="4">
    <source>
        <dbReference type="Pfam" id="PF02817"/>
    </source>
</evidence>
<dbReference type="EMBL" id="QNZM01000103">
    <property type="protein sequence ID" value="RTZ81502.1"/>
    <property type="molecule type" value="Genomic_DNA"/>
</dbReference>
<dbReference type="Gene3D" id="4.10.320.10">
    <property type="entry name" value="E3-binding domain"/>
    <property type="match status" value="1"/>
</dbReference>
<dbReference type="SUPFAM" id="SSF47005">
    <property type="entry name" value="Peripheral subunit-binding domain of 2-oxo acid dehydrogenase complex"/>
    <property type="match status" value="1"/>
</dbReference>
<proteinExistence type="inferred from homology"/>
<organism evidence="5 6">
    <name type="scientific">SAR324 cluster bacterium</name>
    <dbReference type="NCBI Taxonomy" id="2024889"/>
    <lineage>
        <taxon>Bacteria</taxon>
        <taxon>Deltaproteobacteria</taxon>
        <taxon>SAR324 cluster</taxon>
    </lineage>
</organism>
<feature type="region of interest" description="Disordered" evidence="2">
    <location>
        <begin position="1"/>
        <end position="20"/>
    </location>
</feature>
<dbReference type="GO" id="GO:0045254">
    <property type="term" value="C:pyruvate dehydrogenase complex"/>
    <property type="evidence" value="ECO:0007669"/>
    <property type="project" value="InterPro"/>
</dbReference>
<evidence type="ECO:0000256" key="2">
    <source>
        <dbReference type="SAM" id="MobiDB-lite"/>
    </source>
</evidence>
<dbReference type="InterPro" id="IPR001078">
    <property type="entry name" value="2-oxoacid_DH_actylTfrase"/>
</dbReference>
<dbReference type="InterPro" id="IPR004167">
    <property type="entry name" value="PSBD"/>
</dbReference>
<keyword evidence="5" id="KW-0808">Transferase</keyword>